<feature type="chain" id="PRO_5032609569" evidence="1">
    <location>
        <begin position="24"/>
        <end position="324"/>
    </location>
</feature>
<dbReference type="Pfam" id="PF13860">
    <property type="entry name" value="FlgD_ig"/>
    <property type="match status" value="1"/>
</dbReference>
<evidence type="ECO:0000256" key="1">
    <source>
        <dbReference type="SAM" id="SignalP"/>
    </source>
</evidence>
<dbReference type="EMBL" id="JABFRW010000029">
    <property type="protein sequence ID" value="NOT33099.1"/>
    <property type="molecule type" value="Genomic_DNA"/>
</dbReference>
<comment type="caution">
    <text evidence="3">The sequence shown here is derived from an EMBL/GenBank/DDBJ whole genome shotgun (WGS) entry which is preliminary data.</text>
</comment>
<dbReference type="NCBIfam" id="TIGR04183">
    <property type="entry name" value="Por_Secre_tail"/>
    <property type="match status" value="1"/>
</dbReference>
<reference evidence="3 4" key="1">
    <citation type="submission" date="2020-04" db="EMBL/GenBank/DDBJ databases">
        <title>Metagenomic profiling of ammonia- and methane-oxidizing microorganisms in a Dutch drinking water treatment plant.</title>
        <authorList>
            <person name="Poghosyan L."/>
            <person name="Leucker S."/>
        </authorList>
    </citation>
    <scope>NUCLEOTIDE SEQUENCE [LARGE SCALE GENOMIC DNA]</scope>
    <source>
        <strain evidence="3">S-RSF-IL-03</strain>
    </source>
</reference>
<name>A0A849SV92_UNCEI</name>
<dbReference type="Proteomes" id="UP000580839">
    <property type="component" value="Unassembled WGS sequence"/>
</dbReference>
<feature type="domain" description="FlgD/Vpr Ig-like" evidence="2">
    <location>
        <begin position="257"/>
        <end position="312"/>
    </location>
</feature>
<gene>
    <name evidence="3" type="ORF">HOP12_02905</name>
</gene>
<protein>
    <submittedName>
        <fullName evidence="3">T9SS type A sorting domain-containing protein</fullName>
    </submittedName>
</protein>
<proteinExistence type="predicted"/>
<sequence>MSLRTMAVFAVALVSLAPAASHASLASYSQDFESLVQTDPAALQNDGWLVYGNVYTPAHVFIYGYGAFPAPNPGGGFCAIDAGQGGVPQGAQQLSVYNDYNNLDHANNRLIEANVFREQTISAADVGKTWVFTFDAKLGNLVSPSTAFAFVKTLDPNAGFATTHFVTSDMTTIPTSWGTFPIQLSIFPSMVGQIAQFGFSNTATAYAGSGVFYDNLSWLPLVPTGVTDAPGRERLELRTAAPNPFLTSTRIEYSIARASVADLSVFDITGRRVATLFHGPAEPGSHSVVWRGRSDNGQSAPSGVYQCVLQTVDGRQVRKLVLGR</sequence>
<dbReference type="AlphaFoldDB" id="A0A849SV92"/>
<dbReference type="InterPro" id="IPR025965">
    <property type="entry name" value="FlgD/Vpr_Ig-like"/>
</dbReference>
<keyword evidence="1" id="KW-0732">Signal</keyword>
<accession>A0A849SV92</accession>
<evidence type="ECO:0000313" key="4">
    <source>
        <dbReference type="Proteomes" id="UP000580839"/>
    </source>
</evidence>
<evidence type="ECO:0000259" key="2">
    <source>
        <dbReference type="Pfam" id="PF13860"/>
    </source>
</evidence>
<feature type="signal peptide" evidence="1">
    <location>
        <begin position="1"/>
        <end position="23"/>
    </location>
</feature>
<dbReference type="InterPro" id="IPR026444">
    <property type="entry name" value="Secre_tail"/>
</dbReference>
<organism evidence="3 4">
    <name type="scientific">Eiseniibacteriota bacterium</name>
    <dbReference type="NCBI Taxonomy" id="2212470"/>
    <lineage>
        <taxon>Bacteria</taxon>
        <taxon>Candidatus Eiseniibacteriota</taxon>
    </lineage>
</organism>
<evidence type="ECO:0000313" key="3">
    <source>
        <dbReference type="EMBL" id="NOT33099.1"/>
    </source>
</evidence>
<dbReference type="Gene3D" id="2.60.40.4070">
    <property type="match status" value="1"/>
</dbReference>